<proteinExistence type="predicted"/>
<name>A6KDZ0_RAT</name>
<dbReference type="Proteomes" id="UP000234681">
    <property type="component" value="Chromosome 15"/>
</dbReference>
<dbReference type="AlphaFoldDB" id="A6KDZ0"/>
<accession>A6KDZ0</accession>
<reference evidence="1 2" key="1">
    <citation type="submission" date="2005-07" db="EMBL/GenBank/DDBJ databases">
        <authorList>
            <person name="Mural R.J."/>
            <person name="Li P.W."/>
            <person name="Adams M.D."/>
            <person name="Amanatides P.G."/>
            <person name="Baden-Tillson H."/>
            <person name="Barnstead M."/>
            <person name="Chin S.H."/>
            <person name="Dew I."/>
            <person name="Evans C.A."/>
            <person name="Ferriera S."/>
            <person name="Flanigan M."/>
            <person name="Fosler C."/>
            <person name="Glodek A."/>
            <person name="Gu Z."/>
            <person name="Holt R.A."/>
            <person name="Jennings D."/>
            <person name="Kraft C.L."/>
            <person name="Lu F."/>
            <person name="Nguyen T."/>
            <person name="Nusskern D.R."/>
            <person name="Pfannkoch C.M."/>
            <person name="Sitter C."/>
            <person name="Sutton G.G."/>
            <person name="Venter J.C."/>
            <person name="Wang Z."/>
            <person name="Woodage T."/>
            <person name="Zheng X.H."/>
            <person name="Zhong F."/>
        </authorList>
    </citation>
    <scope>NUCLEOTIDE SEQUENCE [LARGE SCALE GENOMIC DNA]</scope>
    <source>
        <strain>BN</strain>
        <strain evidence="2">Sprague-Dawley</strain>
    </source>
</reference>
<evidence type="ECO:0000313" key="2">
    <source>
        <dbReference type="Proteomes" id="UP000234681"/>
    </source>
</evidence>
<gene>
    <name evidence="1" type="ORF">rCG_61233</name>
</gene>
<evidence type="ECO:0000313" key="1">
    <source>
        <dbReference type="EMBL" id="EDL88295.1"/>
    </source>
</evidence>
<protein>
    <submittedName>
        <fullName evidence="1">RCG61233</fullName>
    </submittedName>
</protein>
<dbReference type="EMBL" id="CH474040">
    <property type="protein sequence ID" value="EDL88295.1"/>
    <property type="molecule type" value="Genomic_DNA"/>
</dbReference>
<sequence length="50" mass="5519">MSLSWLHQKAQVDGPCLSSSTVMYESHNSYLTATPSWSTVCVLMVDNEAI</sequence>
<organism evidence="1 2">
    <name type="scientific">Rattus norvegicus</name>
    <name type="common">Rat</name>
    <dbReference type="NCBI Taxonomy" id="10116"/>
    <lineage>
        <taxon>Eukaryota</taxon>
        <taxon>Metazoa</taxon>
        <taxon>Chordata</taxon>
        <taxon>Craniata</taxon>
        <taxon>Vertebrata</taxon>
        <taxon>Euteleostomi</taxon>
        <taxon>Mammalia</taxon>
        <taxon>Eutheria</taxon>
        <taxon>Euarchontoglires</taxon>
        <taxon>Glires</taxon>
        <taxon>Rodentia</taxon>
        <taxon>Myomorpha</taxon>
        <taxon>Muroidea</taxon>
        <taxon>Muridae</taxon>
        <taxon>Murinae</taxon>
        <taxon>Rattus</taxon>
    </lineage>
</organism>